<evidence type="ECO:0000313" key="12">
    <source>
        <dbReference type="EMBL" id="RLV71475.1"/>
    </source>
</evidence>
<keyword evidence="13" id="KW-1185">Reference proteome</keyword>
<evidence type="ECO:0000256" key="5">
    <source>
        <dbReference type="ARBA" id="ARBA00022676"/>
    </source>
</evidence>
<dbReference type="PROSITE" id="PS51996">
    <property type="entry name" value="TR_MART"/>
    <property type="match status" value="1"/>
</dbReference>
<dbReference type="Proteomes" id="UP000276834">
    <property type="component" value="Unassembled WGS sequence"/>
</dbReference>
<evidence type="ECO:0000256" key="3">
    <source>
        <dbReference type="ARBA" id="ARBA00022525"/>
    </source>
</evidence>
<keyword evidence="4" id="KW-0800">Toxin</keyword>
<dbReference type="InterPro" id="IPR000768">
    <property type="entry name" value="ART"/>
</dbReference>
<keyword evidence="7" id="KW-0548">Nucleotidyltransferase</keyword>
<protein>
    <recommendedName>
        <fullName evidence="11">NAD(P)(+)--arginine ADP-ribosyltransferase</fullName>
        <ecNumber evidence="11">2.4.2.31</ecNumber>
    </recommendedName>
    <alternativeName>
        <fullName evidence="11">Mono(ADP-ribosyl)transferase</fullName>
    </alternativeName>
</protein>
<keyword evidence="3" id="KW-0964">Secreted</keyword>
<comment type="catalytic activity">
    <reaction evidence="10 11">
        <text>L-arginyl-[protein] + NAD(+) = N(omega)-(ADP-D-ribosyl)-L-arginyl-[protein] + nicotinamide + H(+)</text>
        <dbReference type="Rhea" id="RHEA:19149"/>
        <dbReference type="Rhea" id="RHEA-COMP:10532"/>
        <dbReference type="Rhea" id="RHEA-COMP:15087"/>
        <dbReference type="ChEBI" id="CHEBI:15378"/>
        <dbReference type="ChEBI" id="CHEBI:17154"/>
        <dbReference type="ChEBI" id="CHEBI:29965"/>
        <dbReference type="ChEBI" id="CHEBI:57540"/>
        <dbReference type="ChEBI" id="CHEBI:142554"/>
        <dbReference type="EC" id="2.4.2.31"/>
    </reaction>
</comment>
<dbReference type="GO" id="GO:0090729">
    <property type="term" value="F:toxin activity"/>
    <property type="evidence" value="ECO:0007669"/>
    <property type="project" value="UniProtKB-KW"/>
</dbReference>
<dbReference type="GO" id="GO:0016779">
    <property type="term" value="F:nucleotidyltransferase activity"/>
    <property type="evidence" value="ECO:0007669"/>
    <property type="project" value="UniProtKB-KW"/>
</dbReference>
<evidence type="ECO:0000256" key="10">
    <source>
        <dbReference type="ARBA" id="ARBA00047597"/>
    </source>
</evidence>
<evidence type="ECO:0000256" key="1">
    <source>
        <dbReference type="ARBA" id="ARBA00004613"/>
    </source>
</evidence>
<dbReference type="Gene3D" id="3.90.176.10">
    <property type="entry name" value="Toxin ADP-ribosyltransferase, Chain A, domain 1"/>
    <property type="match status" value="1"/>
</dbReference>
<dbReference type="GO" id="GO:0003950">
    <property type="term" value="F:NAD+ poly-ADP-ribosyltransferase activity"/>
    <property type="evidence" value="ECO:0007669"/>
    <property type="project" value="TreeGrafter"/>
</dbReference>
<proteinExistence type="inferred from homology"/>
<keyword evidence="8 11" id="KW-0521">NADP</keyword>
<dbReference type="EC" id="2.4.2.31" evidence="11"/>
<dbReference type="GO" id="GO:0106274">
    <property type="term" value="F:NAD+-protein-arginine ADP-ribosyltransferase activity"/>
    <property type="evidence" value="ECO:0007669"/>
    <property type="project" value="UniProtKB-EC"/>
</dbReference>
<name>A0A3L8QVN7_CHLGU</name>
<evidence type="ECO:0000313" key="13">
    <source>
        <dbReference type="Proteomes" id="UP000276834"/>
    </source>
</evidence>
<keyword evidence="5 11" id="KW-0328">Glycosyltransferase</keyword>
<dbReference type="Pfam" id="PF01129">
    <property type="entry name" value="ART"/>
    <property type="match status" value="1"/>
</dbReference>
<dbReference type="GO" id="GO:0005576">
    <property type="term" value="C:extracellular region"/>
    <property type="evidence" value="ECO:0007669"/>
    <property type="project" value="UniProtKB-SubCell"/>
</dbReference>
<dbReference type="PANTHER" id="PTHR10339">
    <property type="entry name" value="ADP-RIBOSYLTRANSFERASE"/>
    <property type="match status" value="1"/>
</dbReference>
<evidence type="ECO:0000256" key="7">
    <source>
        <dbReference type="ARBA" id="ARBA00022695"/>
    </source>
</evidence>
<evidence type="ECO:0000256" key="9">
    <source>
        <dbReference type="ARBA" id="ARBA00023026"/>
    </source>
</evidence>
<organism evidence="12 13">
    <name type="scientific">Chloebia gouldiae</name>
    <name type="common">Gouldian finch</name>
    <name type="synonym">Erythrura gouldiae</name>
    <dbReference type="NCBI Taxonomy" id="44316"/>
    <lineage>
        <taxon>Eukaryota</taxon>
        <taxon>Metazoa</taxon>
        <taxon>Chordata</taxon>
        <taxon>Craniata</taxon>
        <taxon>Vertebrata</taxon>
        <taxon>Euteleostomi</taxon>
        <taxon>Archelosauria</taxon>
        <taxon>Archosauria</taxon>
        <taxon>Dinosauria</taxon>
        <taxon>Saurischia</taxon>
        <taxon>Theropoda</taxon>
        <taxon>Coelurosauria</taxon>
        <taxon>Aves</taxon>
        <taxon>Neognathae</taxon>
        <taxon>Neoaves</taxon>
        <taxon>Telluraves</taxon>
        <taxon>Australaves</taxon>
        <taxon>Passeriformes</taxon>
        <taxon>Passeroidea</taxon>
        <taxon>Passeridae</taxon>
        <taxon>Chloebia</taxon>
    </lineage>
</organism>
<evidence type="ECO:0000256" key="11">
    <source>
        <dbReference type="RuleBase" id="RU361228"/>
    </source>
</evidence>
<evidence type="ECO:0000256" key="2">
    <source>
        <dbReference type="ARBA" id="ARBA00009558"/>
    </source>
</evidence>
<dbReference type="PANTHER" id="PTHR10339:SF25">
    <property type="entry name" value="SECRETED EXOENZYME S"/>
    <property type="match status" value="1"/>
</dbReference>
<dbReference type="AlphaFoldDB" id="A0A3L8QVN7"/>
<evidence type="ECO:0000256" key="8">
    <source>
        <dbReference type="ARBA" id="ARBA00022857"/>
    </source>
</evidence>
<gene>
    <name evidence="12" type="ORF">DV515_00017411</name>
</gene>
<keyword evidence="6 11" id="KW-0808">Transferase</keyword>
<keyword evidence="9" id="KW-0843">Virulence</keyword>
<dbReference type="PRINTS" id="PR00970">
    <property type="entry name" value="RIBTRNSFRASE"/>
</dbReference>
<comment type="caution">
    <text evidence="12">The sequence shown here is derived from an EMBL/GenBank/DDBJ whole genome shotgun (WGS) entry which is preliminary data.</text>
</comment>
<keyword evidence="11" id="KW-0520">NAD</keyword>
<reference evidence="12 13" key="1">
    <citation type="journal article" date="2018" name="Proc. R. Soc. B">
        <title>A non-coding region near Follistatin controls head colour polymorphism in the Gouldian finch.</title>
        <authorList>
            <person name="Toomey M.B."/>
            <person name="Marques C.I."/>
            <person name="Andrade P."/>
            <person name="Araujo P.M."/>
            <person name="Sabatino S."/>
            <person name="Gazda M.A."/>
            <person name="Afonso S."/>
            <person name="Lopes R.J."/>
            <person name="Corbo J.C."/>
            <person name="Carneiro M."/>
        </authorList>
    </citation>
    <scope>NUCLEOTIDE SEQUENCE [LARGE SCALE GENOMIC DNA]</scope>
    <source>
        <strain evidence="12">Red01</strain>
        <tissue evidence="12">Muscle</tissue>
    </source>
</reference>
<evidence type="ECO:0000256" key="6">
    <source>
        <dbReference type="ARBA" id="ARBA00022679"/>
    </source>
</evidence>
<comment type="subcellular location">
    <subcellularLocation>
        <location evidence="1">Secreted</location>
    </subcellularLocation>
</comment>
<dbReference type="InterPro" id="IPR050999">
    <property type="entry name" value="ADP-ribosyltransferase_ARG"/>
</dbReference>
<dbReference type="OrthoDB" id="423533at2759"/>
<sequence>MGTGLWAQVLSVRRTKLYLLVLVDPFLGSRTSPATPTRPGKRWSPGSRCLLGCHLIGDPVWDLRCGSSPVSSGEWGWGELGGHGSVAELGDTGDTCGRDTGLGLRSGAMEGSRGMLWGQGMIPGFVLGSWDDRKDHGKGQGGHCGVLEAGLSSRGALGGQWKGQHKTGSGTGPGGALRGPWGGQGLSPGFGLENCGVAGVTLMGKGHRAGSGAAGLLGTGMTLVGTQQWGPGGALWEWDWGQGEHCWGDRELLRVEAMRPWERDCCPRCLRDTGEFWNDLRLLDHHSRMSCPSSPGLNPTPPSPSWRDPTHVPLCAPSVPSLCPPLSLSVPRWSRWLLPALALLARTLALLAMTVATVATTVVPLDMARDSFDDQYRGCRQAMALAVPALCKFEYQKNPLFAQTWAKADAEWRTRGSPVSPLPSPWQAVALLTYTTKDIYKEFNEAVRTAGRSRREYRDRFHFKALHFLLSQALAALRDTQKNKCHRVSRGVHDVQFQARAGQRVRFGHFTSTSLG</sequence>
<dbReference type="PROSITE" id="PS01291">
    <property type="entry name" value="ART"/>
    <property type="match status" value="1"/>
</dbReference>
<evidence type="ECO:0000256" key="4">
    <source>
        <dbReference type="ARBA" id="ARBA00022656"/>
    </source>
</evidence>
<comment type="similarity">
    <text evidence="2 11">Belongs to the Arg-specific ADP-ribosyltransferase family.</text>
</comment>
<dbReference type="SUPFAM" id="SSF56399">
    <property type="entry name" value="ADP-ribosylation"/>
    <property type="match status" value="1"/>
</dbReference>
<accession>A0A3L8QVN7</accession>
<dbReference type="EMBL" id="QUSF01001085">
    <property type="protein sequence ID" value="RLV71475.1"/>
    <property type="molecule type" value="Genomic_DNA"/>
</dbReference>